<sequence length="300" mass="31656">MTDLLVDLGGTHCRVGLGDETGLIPDTVASLRNADFRDLATLLQSYLSAQRPGPLRALCAGVAGPVRGRTAQLTNHAWHIEADALAKATGAEAVHLINDLQAQGYALDTLAPGTLTPLRPGTADPDGARLVLGIGTGCNVAVVHRMGNGLIVPPAETGHTPLPDCPDLRPLYDALRADLPHLPIEAALSGPGLTRLHHWLTGERLTPQEIIAKGPSETFALYSRILGEVTGPLCLHHMATGGLFLIGGMARAMAPHIIWDLFTPAFTARGPYTEIVTDIPITLITDDTAALRGCARYLGQ</sequence>
<reference evidence="4 5" key="1">
    <citation type="submission" date="2019-05" db="EMBL/GenBank/DDBJ databases">
        <title>Roseovarius bejariae sp. nov., a moderately halophylic bacterium isolated from a saline soil in Rambla Salada (Murcia).</title>
        <authorList>
            <person name="Castro D.J."/>
            <person name="Gomez-Altuve A."/>
            <person name="Reina J.C."/>
            <person name="Rodriguez M."/>
            <person name="Sampedro I."/>
            <person name="Llamas I."/>
            <person name="Martinez-Checa F."/>
        </authorList>
    </citation>
    <scope>NUCLEOTIDE SEQUENCE [LARGE SCALE GENOMIC DNA]</scope>
    <source>
        <strain evidence="4 5">A21</strain>
    </source>
</reference>
<dbReference type="PANTHER" id="PTHR47690">
    <property type="entry name" value="GLUCOKINASE"/>
    <property type="match status" value="1"/>
</dbReference>
<dbReference type="InterPro" id="IPR043129">
    <property type="entry name" value="ATPase_NBD"/>
</dbReference>
<accession>A0A844CUL9</accession>
<proteinExistence type="inferred from homology"/>
<dbReference type="GO" id="GO:0004340">
    <property type="term" value="F:glucokinase activity"/>
    <property type="evidence" value="ECO:0007669"/>
    <property type="project" value="InterPro"/>
</dbReference>
<evidence type="ECO:0000256" key="2">
    <source>
        <dbReference type="ARBA" id="ARBA00022777"/>
    </source>
</evidence>
<keyword evidence="2 4" id="KW-0418">Kinase</keyword>
<dbReference type="InterPro" id="IPR003836">
    <property type="entry name" value="Glucokinase"/>
</dbReference>
<gene>
    <name evidence="4" type="ORF">FDP25_05515</name>
</gene>
<evidence type="ECO:0000256" key="1">
    <source>
        <dbReference type="ARBA" id="ARBA00022679"/>
    </source>
</evidence>
<dbReference type="Gene3D" id="3.40.367.20">
    <property type="match status" value="1"/>
</dbReference>
<dbReference type="InterPro" id="IPR050201">
    <property type="entry name" value="Bacterial_glucokinase"/>
</dbReference>
<dbReference type="GO" id="GO:0005524">
    <property type="term" value="F:ATP binding"/>
    <property type="evidence" value="ECO:0007669"/>
    <property type="project" value="InterPro"/>
</dbReference>
<dbReference type="GO" id="GO:0006096">
    <property type="term" value="P:glycolytic process"/>
    <property type="evidence" value="ECO:0007669"/>
    <property type="project" value="InterPro"/>
</dbReference>
<comment type="similarity">
    <text evidence="3">Belongs to the bacterial glucokinase family.</text>
</comment>
<comment type="caution">
    <text evidence="4">The sequence shown here is derived from an EMBL/GenBank/DDBJ whole genome shotgun (WGS) entry which is preliminary data.</text>
</comment>
<dbReference type="Proteomes" id="UP000564704">
    <property type="component" value="Unassembled WGS sequence"/>
</dbReference>
<dbReference type="Gene3D" id="3.30.420.40">
    <property type="match status" value="1"/>
</dbReference>
<dbReference type="RefSeq" id="WP_154149712.1">
    <property type="nucleotide sequence ID" value="NZ_SZWE01000001.1"/>
</dbReference>
<dbReference type="Pfam" id="PF02685">
    <property type="entry name" value="Glucokinase"/>
    <property type="match status" value="1"/>
</dbReference>
<organism evidence="4 5">
    <name type="scientific">Roseovarius bejariae</name>
    <dbReference type="NCBI Taxonomy" id="2576383"/>
    <lineage>
        <taxon>Bacteria</taxon>
        <taxon>Pseudomonadati</taxon>
        <taxon>Pseudomonadota</taxon>
        <taxon>Alphaproteobacteria</taxon>
        <taxon>Rhodobacterales</taxon>
        <taxon>Roseobacteraceae</taxon>
        <taxon>Roseovarius</taxon>
    </lineage>
</organism>
<dbReference type="PANTHER" id="PTHR47690:SF1">
    <property type="entry name" value="GLUCOKINASE"/>
    <property type="match status" value="1"/>
</dbReference>
<dbReference type="GO" id="GO:0005829">
    <property type="term" value="C:cytosol"/>
    <property type="evidence" value="ECO:0007669"/>
    <property type="project" value="TreeGrafter"/>
</dbReference>
<dbReference type="GO" id="GO:0005536">
    <property type="term" value="F:D-glucose binding"/>
    <property type="evidence" value="ECO:0007669"/>
    <property type="project" value="InterPro"/>
</dbReference>
<evidence type="ECO:0000313" key="5">
    <source>
        <dbReference type="Proteomes" id="UP000564704"/>
    </source>
</evidence>
<dbReference type="SUPFAM" id="SSF53067">
    <property type="entry name" value="Actin-like ATPase domain"/>
    <property type="match status" value="1"/>
</dbReference>
<keyword evidence="1" id="KW-0808">Transferase</keyword>
<protein>
    <submittedName>
        <fullName evidence="4">Glucokinase</fullName>
    </submittedName>
</protein>
<dbReference type="AlphaFoldDB" id="A0A844CUL9"/>
<name>A0A844CUL9_9RHOB</name>
<dbReference type="OrthoDB" id="9800595at2"/>
<dbReference type="CDD" id="cd24008">
    <property type="entry name" value="ASKHA_NBD_GLK"/>
    <property type="match status" value="1"/>
</dbReference>
<evidence type="ECO:0000313" key="4">
    <source>
        <dbReference type="EMBL" id="MRU14886.1"/>
    </source>
</evidence>
<keyword evidence="5" id="KW-1185">Reference proteome</keyword>
<dbReference type="EMBL" id="SZWE01000001">
    <property type="protein sequence ID" value="MRU14886.1"/>
    <property type="molecule type" value="Genomic_DNA"/>
</dbReference>
<evidence type="ECO:0000256" key="3">
    <source>
        <dbReference type="RuleBase" id="RU004046"/>
    </source>
</evidence>